<dbReference type="PRINTS" id="PR00377">
    <property type="entry name" value="IMPHPHTASES"/>
</dbReference>
<keyword evidence="4 5" id="KW-0460">Magnesium</keyword>
<dbReference type="Pfam" id="PF00459">
    <property type="entry name" value="Inositol_P"/>
    <property type="match status" value="1"/>
</dbReference>
<dbReference type="Gene3D" id="3.30.540.10">
    <property type="entry name" value="Fructose-1,6-Bisphosphatase, subunit A, domain 1"/>
    <property type="match status" value="1"/>
</dbReference>
<evidence type="ECO:0000256" key="5">
    <source>
        <dbReference type="PIRSR" id="PIRSR600760-2"/>
    </source>
</evidence>
<evidence type="ECO:0000313" key="7">
    <source>
        <dbReference type="Proteomes" id="UP000256845"/>
    </source>
</evidence>
<gene>
    <name evidence="6" type="ORF">DFP90_10128</name>
</gene>
<sequence length="267" mass="29568">MSLSSPERVTELLAAAADEFVMPRYRSLADDEVRQKAPGDLVTVADIETEHFLSEQLPAILPGSVVVGEEAHSRDPEILGHLEDHDAVWLVDPVDGTVNFARGSEIFCVMVALIIKGQAVQSWIYLPLEKQAAFAERGNGAYWGTDKIKVPEAPEAGDWLGQVNLAYFPKGQRDHVKQAAGLLGRIERLGCAGQDFLKQSRGERQFSLYRRLWSWDHVPGVLLLQEAGGYVARLDGLEYRVQDRVEGLLSTPNIHIWQDIKGSLLGS</sequence>
<dbReference type="Proteomes" id="UP000256845">
    <property type="component" value="Unassembled WGS sequence"/>
</dbReference>
<dbReference type="OrthoDB" id="9785695at2"/>
<dbReference type="SUPFAM" id="SSF56655">
    <property type="entry name" value="Carbohydrate phosphatase"/>
    <property type="match status" value="1"/>
</dbReference>
<dbReference type="PANTHER" id="PTHR20854:SF4">
    <property type="entry name" value="INOSITOL-1-MONOPHOSPHATASE-RELATED"/>
    <property type="match status" value="1"/>
</dbReference>
<dbReference type="GO" id="GO:0006020">
    <property type="term" value="P:inositol metabolic process"/>
    <property type="evidence" value="ECO:0007669"/>
    <property type="project" value="TreeGrafter"/>
</dbReference>
<dbReference type="GO" id="GO:0007165">
    <property type="term" value="P:signal transduction"/>
    <property type="evidence" value="ECO:0007669"/>
    <property type="project" value="TreeGrafter"/>
</dbReference>
<evidence type="ECO:0000256" key="3">
    <source>
        <dbReference type="ARBA" id="ARBA00022801"/>
    </source>
</evidence>
<comment type="similarity">
    <text evidence="1">Belongs to the inositol monophosphatase superfamily.</text>
</comment>
<comment type="caution">
    <text evidence="6">The sequence shown here is derived from an EMBL/GenBank/DDBJ whole genome shotgun (WGS) entry which is preliminary data.</text>
</comment>
<dbReference type="PROSITE" id="PS00629">
    <property type="entry name" value="IMP_1"/>
    <property type="match status" value="1"/>
</dbReference>
<dbReference type="GO" id="GO:0046872">
    <property type="term" value="F:metal ion binding"/>
    <property type="evidence" value="ECO:0007669"/>
    <property type="project" value="UniProtKB-KW"/>
</dbReference>
<dbReference type="EMBL" id="QRDW01000001">
    <property type="protein sequence ID" value="RED53246.1"/>
    <property type="molecule type" value="Genomic_DNA"/>
</dbReference>
<accession>A0A3D9HWE9</accession>
<keyword evidence="2 5" id="KW-0479">Metal-binding</keyword>
<dbReference type="InterPro" id="IPR020583">
    <property type="entry name" value="Inositol_monoP_metal-BS"/>
</dbReference>
<evidence type="ECO:0000256" key="1">
    <source>
        <dbReference type="ARBA" id="ARBA00009759"/>
    </source>
</evidence>
<reference evidence="6 7" key="1">
    <citation type="submission" date="2018-07" db="EMBL/GenBank/DDBJ databases">
        <title>Genomic Encyclopedia of Type Strains, Phase III (KMG-III): the genomes of soil and plant-associated and newly described type strains.</title>
        <authorList>
            <person name="Whitman W."/>
        </authorList>
    </citation>
    <scope>NUCLEOTIDE SEQUENCE [LARGE SCALE GENOMIC DNA]</scope>
    <source>
        <strain evidence="6 7">CECT 8488</strain>
    </source>
</reference>
<evidence type="ECO:0000313" key="6">
    <source>
        <dbReference type="EMBL" id="RED53246.1"/>
    </source>
</evidence>
<feature type="binding site" evidence="5">
    <location>
        <position position="95"/>
    </location>
    <ligand>
        <name>Mg(2+)</name>
        <dbReference type="ChEBI" id="CHEBI:18420"/>
        <label>1</label>
        <note>catalytic</note>
    </ligand>
</feature>
<dbReference type="AlphaFoldDB" id="A0A3D9HWE9"/>
<evidence type="ECO:0000256" key="2">
    <source>
        <dbReference type="ARBA" id="ARBA00022723"/>
    </source>
</evidence>
<feature type="binding site" evidence="5">
    <location>
        <position position="216"/>
    </location>
    <ligand>
        <name>Mg(2+)</name>
        <dbReference type="ChEBI" id="CHEBI:18420"/>
        <label>1</label>
        <note>catalytic</note>
    </ligand>
</feature>
<dbReference type="PANTHER" id="PTHR20854">
    <property type="entry name" value="INOSITOL MONOPHOSPHATASE"/>
    <property type="match status" value="1"/>
</dbReference>
<keyword evidence="3" id="KW-0378">Hydrolase</keyword>
<evidence type="ECO:0000256" key="4">
    <source>
        <dbReference type="ARBA" id="ARBA00022842"/>
    </source>
</evidence>
<keyword evidence="7" id="KW-1185">Reference proteome</keyword>
<dbReference type="Gene3D" id="3.40.190.80">
    <property type="match status" value="1"/>
</dbReference>
<comment type="cofactor">
    <cofactor evidence="5">
        <name>Mg(2+)</name>
        <dbReference type="ChEBI" id="CHEBI:18420"/>
    </cofactor>
</comment>
<protein>
    <submittedName>
        <fullName evidence="6">Fructose-1,6-bisphosphatase/inositol monophosphatase family enzyme</fullName>
    </submittedName>
</protein>
<name>A0A3D9HWE9_9PROT</name>
<feature type="binding site" evidence="5">
    <location>
        <position position="92"/>
    </location>
    <ligand>
        <name>Mg(2+)</name>
        <dbReference type="ChEBI" id="CHEBI:18420"/>
        <label>1</label>
        <note>catalytic</note>
    </ligand>
</feature>
<dbReference type="GO" id="GO:0008934">
    <property type="term" value="F:inositol monophosphate 1-phosphatase activity"/>
    <property type="evidence" value="ECO:0007669"/>
    <property type="project" value="TreeGrafter"/>
</dbReference>
<dbReference type="RefSeq" id="WP_115934404.1">
    <property type="nucleotide sequence ID" value="NZ_QRDW01000001.1"/>
</dbReference>
<feature type="binding site" evidence="5">
    <location>
        <position position="69"/>
    </location>
    <ligand>
        <name>Mg(2+)</name>
        <dbReference type="ChEBI" id="CHEBI:18420"/>
        <label>1</label>
        <note>catalytic</note>
    </ligand>
</feature>
<organism evidence="6 7">
    <name type="scientific">Aestuariispira insulae</name>
    <dbReference type="NCBI Taxonomy" id="1461337"/>
    <lineage>
        <taxon>Bacteria</taxon>
        <taxon>Pseudomonadati</taxon>
        <taxon>Pseudomonadota</taxon>
        <taxon>Alphaproteobacteria</taxon>
        <taxon>Rhodospirillales</taxon>
        <taxon>Kiloniellaceae</taxon>
        <taxon>Aestuariispira</taxon>
    </lineage>
</organism>
<dbReference type="InterPro" id="IPR000760">
    <property type="entry name" value="Inositol_monophosphatase-like"/>
</dbReference>
<proteinExistence type="inferred from homology"/>